<reference evidence="1" key="1">
    <citation type="submission" date="2020-11" db="EMBL/GenBank/DDBJ databases">
        <authorList>
            <consortium name="DOE Joint Genome Institute"/>
            <person name="Ahrendt S."/>
            <person name="Riley R."/>
            <person name="Andreopoulos W."/>
            <person name="Labutti K."/>
            <person name="Pangilinan J."/>
            <person name="Ruiz-Duenas F.J."/>
            <person name="Barrasa J.M."/>
            <person name="Sanchez-Garcia M."/>
            <person name="Camarero S."/>
            <person name="Miyauchi S."/>
            <person name="Serrano A."/>
            <person name="Linde D."/>
            <person name="Babiker R."/>
            <person name="Drula E."/>
            <person name="Ayuso-Fernandez I."/>
            <person name="Pacheco R."/>
            <person name="Padilla G."/>
            <person name="Ferreira P."/>
            <person name="Barriuso J."/>
            <person name="Kellner H."/>
            <person name="Castanera R."/>
            <person name="Alfaro M."/>
            <person name="Ramirez L."/>
            <person name="Pisabarro A.G."/>
            <person name="Kuo A."/>
            <person name="Tritt A."/>
            <person name="Lipzen A."/>
            <person name="He G."/>
            <person name="Yan M."/>
            <person name="Ng V."/>
            <person name="Cullen D."/>
            <person name="Martin F."/>
            <person name="Rosso M.-N."/>
            <person name="Henrissat B."/>
            <person name="Hibbett D."/>
            <person name="Martinez A.T."/>
            <person name="Grigoriev I.V."/>
        </authorList>
    </citation>
    <scope>NUCLEOTIDE SEQUENCE</scope>
    <source>
        <strain evidence="1">MF-IS2</strain>
    </source>
</reference>
<sequence length="169" mass="18428">MSAGSPCHHNADKGLIVLPPCKSSVTREDVKFTTLAGRYTRRTVAQPLSLYAPLAPLLSASLLTSTATPWSSSSSQFSGIITLQDPSIAPSSTNPYAQREFPAETYAQVKRHVKYMVEHPHEKTLGYKVGFPTSFLVTLLLDYNTCFDPSFSLASEMSLAAILYVPNGR</sequence>
<keyword evidence="2" id="KW-1185">Reference proteome</keyword>
<name>A0A9P5XC05_9AGAR</name>
<protein>
    <submittedName>
        <fullName evidence="1">Uncharacterized protein</fullName>
    </submittedName>
</protein>
<comment type="caution">
    <text evidence="1">The sequence shown here is derived from an EMBL/GenBank/DDBJ whole genome shotgun (WGS) entry which is preliminary data.</text>
</comment>
<dbReference type="EMBL" id="MU151196">
    <property type="protein sequence ID" value="KAF9447524.1"/>
    <property type="molecule type" value="Genomic_DNA"/>
</dbReference>
<dbReference type="Proteomes" id="UP000807342">
    <property type="component" value="Unassembled WGS sequence"/>
</dbReference>
<dbReference type="OrthoDB" id="3045047at2759"/>
<evidence type="ECO:0000313" key="2">
    <source>
        <dbReference type="Proteomes" id="UP000807342"/>
    </source>
</evidence>
<proteinExistence type="predicted"/>
<evidence type="ECO:0000313" key="1">
    <source>
        <dbReference type="EMBL" id="KAF9447524.1"/>
    </source>
</evidence>
<accession>A0A9P5XC05</accession>
<gene>
    <name evidence="1" type="ORF">P691DRAFT_760721</name>
</gene>
<dbReference type="AlphaFoldDB" id="A0A9P5XC05"/>
<organism evidence="1 2">
    <name type="scientific">Macrolepiota fuliginosa MF-IS2</name>
    <dbReference type="NCBI Taxonomy" id="1400762"/>
    <lineage>
        <taxon>Eukaryota</taxon>
        <taxon>Fungi</taxon>
        <taxon>Dikarya</taxon>
        <taxon>Basidiomycota</taxon>
        <taxon>Agaricomycotina</taxon>
        <taxon>Agaricomycetes</taxon>
        <taxon>Agaricomycetidae</taxon>
        <taxon>Agaricales</taxon>
        <taxon>Agaricineae</taxon>
        <taxon>Agaricaceae</taxon>
        <taxon>Macrolepiota</taxon>
    </lineage>
</organism>